<feature type="domain" description="C2" evidence="1">
    <location>
        <begin position="62"/>
        <end position="188"/>
    </location>
</feature>
<sequence length="199" mass="21735">MTIDIHFLCPPSFVLVPVELIILHIFHLAPTLNPEPLALSTTTIPAMTTTPTPQLPTLGIPSATTLRAPSRPFPIGSPIILLCVPVLECMNLSAKDKNGLRDPFVIVSLLGDRYQTPVVKKCLSTVYAPKDATFDFPIYLSLPNHAAVSVISPHLTSRSLSPLLAHSPLATISPLAHFHYHRRRPLTHPLTLSSRAGRR</sequence>
<dbReference type="GeneID" id="24101322"/>
<dbReference type="HOGENOM" id="CLU_1372242_0_0_1"/>
<dbReference type="Gene3D" id="2.60.40.150">
    <property type="entry name" value="C2 domain"/>
    <property type="match status" value="1"/>
</dbReference>
<reference evidence="2 3" key="1">
    <citation type="journal article" date="2012" name="Appl. Environ. Microbiol.">
        <title>Short-read sequencing for genomic analysis of the brown rot fungus Fibroporia radiculosa.</title>
        <authorList>
            <person name="Tang J.D."/>
            <person name="Perkins A.D."/>
            <person name="Sonstegard T.S."/>
            <person name="Schroeder S.G."/>
            <person name="Burgess S.C."/>
            <person name="Diehl S.V."/>
        </authorList>
    </citation>
    <scope>NUCLEOTIDE SEQUENCE [LARGE SCALE GENOMIC DNA]</scope>
    <source>
        <strain evidence="2 3">TFFH 294</strain>
    </source>
</reference>
<dbReference type="OrthoDB" id="67700at2759"/>
<dbReference type="Proteomes" id="UP000006352">
    <property type="component" value="Unassembled WGS sequence"/>
</dbReference>
<evidence type="ECO:0000313" key="3">
    <source>
        <dbReference type="Proteomes" id="UP000006352"/>
    </source>
</evidence>
<dbReference type="RefSeq" id="XP_012185705.1">
    <property type="nucleotide sequence ID" value="XM_012330315.1"/>
</dbReference>
<dbReference type="STRING" id="599839.J4I362"/>
<dbReference type="Pfam" id="PF00168">
    <property type="entry name" value="C2"/>
    <property type="match status" value="1"/>
</dbReference>
<dbReference type="SUPFAM" id="SSF49562">
    <property type="entry name" value="C2 domain (Calcium/lipid-binding domain, CaLB)"/>
    <property type="match status" value="1"/>
</dbReference>
<dbReference type="InterPro" id="IPR035892">
    <property type="entry name" value="C2_domain_sf"/>
</dbReference>
<dbReference type="AlphaFoldDB" id="J4I362"/>
<gene>
    <name evidence="2" type="ORF">FIBRA_08683</name>
</gene>
<dbReference type="InParanoid" id="J4I362"/>
<evidence type="ECO:0000259" key="1">
    <source>
        <dbReference type="PROSITE" id="PS50004"/>
    </source>
</evidence>
<evidence type="ECO:0000313" key="2">
    <source>
        <dbReference type="EMBL" id="CCM06422.1"/>
    </source>
</evidence>
<dbReference type="PROSITE" id="PS50004">
    <property type="entry name" value="C2"/>
    <property type="match status" value="1"/>
</dbReference>
<dbReference type="CDD" id="cd00030">
    <property type="entry name" value="C2"/>
    <property type="match status" value="1"/>
</dbReference>
<dbReference type="EMBL" id="HE797323">
    <property type="protein sequence ID" value="CCM06422.1"/>
    <property type="molecule type" value="Genomic_DNA"/>
</dbReference>
<accession>J4I362</accession>
<name>J4I362_9APHY</name>
<organism evidence="2 3">
    <name type="scientific">Fibroporia radiculosa</name>
    <dbReference type="NCBI Taxonomy" id="599839"/>
    <lineage>
        <taxon>Eukaryota</taxon>
        <taxon>Fungi</taxon>
        <taxon>Dikarya</taxon>
        <taxon>Basidiomycota</taxon>
        <taxon>Agaricomycotina</taxon>
        <taxon>Agaricomycetes</taxon>
        <taxon>Polyporales</taxon>
        <taxon>Fibroporiaceae</taxon>
        <taxon>Fibroporia</taxon>
    </lineage>
</organism>
<keyword evidence="3" id="KW-1185">Reference proteome</keyword>
<protein>
    <recommendedName>
        <fullName evidence="1">C2 domain-containing protein</fullName>
    </recommendedName>
</protein>
<proteinExistence type="predicted"/>
<dbReference type="InterPro" id="IPR000008">
    <property type="entry name" value="C2_dom"/>
</dbReference>